<keyword evidence="9" id="KW-1185">Reference proteome</keyword>
<dbReference type="SUPFAM" id="SSF53681">
    <property type="entry name" value="Aspartate/glutamate racemase"/>
    <property type="match status" value="2"/>
</dbReference>
<keyword evidence="6 7" id="KW-0961">Cell wall biogenesis/degradation</keyword>
<dbReference type="UniPathway" id="UPA00219"/>
<gene>
    <name evidence="8" type="primary">racE</name>
    <name evidence="7" type="synonym">murI</name>
    <name evidence="8" type="ORF">NCTC12020_01641</name>
</gene>
<evidence type="ECO:0000256" key="5">
    <source>
        <dbReference type="ARBA" id="ARBA00023235"/>
    </source>
</evidence>
<name>A0A380NNP6_9FIRM</name>
<evidence type="ECO:0000256" key="6">
    <source>
        <dbReference type="ARBA" id="ARBA00023316"/>
    </source>
</evidence>
<sequence>MSRLGPAEVKKLPIGVFDSGVGGLTVLSVLRTMFPHEDFVYVGDSANNPVGNRPKAEISQIAMNIGHFLATVPVKMAVVACNTFSVVALEDLQATFDFPVIGVSKGVRTAIDMSQTRSIAIMATKATIESHKHKEEAQELDASVAVWEQACPDLAHLIEQGHLRDEVIHSSTNAYLTPIIASGADTVVLGCTHFPFLTELMQGLAGPKMQFIDPSYETAQEVKEVLTAQQLMNPQTNPGTLDICFTKDLPLAKRMISLLIPPEEFTLRHITL</sequence>
<evidence type="ECO:0000313" key="8">
    <source>
        <dbReference type="EMBL" id="SUP44401.1"/>
    </source>
</evidence>
<feature type="binding site" evidence="7">
    <location>
        <begin position="192"/>
        <end position="193"/>
    </location>
    <ligand>
        <name>substrate</name>
    </ligand>
</feature>
<dbReference type="PANTHER" id="PTHR21198">
    <property type="entry name" value="GLUTAMATE RACEMASE"/>
    <property type="match status" value="1"/>
</dbReference>
<dbReference type="PANTHER" id="PTHR21198:SF3">
    <property type="entry name" value="GLUTAMATE RACEMASE"/>
    <property type="match status" value="1"/>
</dbReference>
<dbReference type="RefSeq" id="WP_115310751.1">
    <property type="nucleotide sequence ID" value="NZ_UHIO01000001.1"/>
</dbReference>
<dbReference type="NCBIfam" id="TIGR00067">
    <property type="entry name" value="glut_race"/>
    <property type="match status" value="1"/>
</dbReference>
<keyword evidence="4 7" id="KW-0573">Peptidoglycan synthesis</keyword>
<dbReference type="Proteomes" id="UP000255367">
    <property type="component" value="Unassembled WGS sequence"/>
</dbReference>
<keyword evidence="3 7" id="KW-0133">Cell shape</keyword>
<dbReference type="InterPro" id="IPR015942">
    <property type="entry name" value="Asp/Glu/hydantoin_racemase"/>
</dbReference>
<dbReference type="EMBL" id="UHIO01000001">
    <property type="protein sequence ID" value="SUP44401.1"/>
    <property type="molecule type" value="Genomic_DNA"/>
</dbReference>
<feature type="active site" description="Proton donor/acceptor" evidence="7">
    <location>
        <position position="81"/>
    </location>
</feature>
<keyword evidence="5 7" id="KW-0413">Isomerase</keyword>
<proteinExistence type="inferred from homology"/>
<evidence type="ECO:0000256" key="1">
    <source>
        <dbReference type="ARBA" id="ARBA00001602"/>
    </source>
</evidence>
<comment type="function">
    <text evidence="7">Provides the (R)-glutamate required for cell wall biosynthesis.</text>
</comment>
<comment type="caution">
    <text evidence="7">Lacks conserved residue(s) required for the propagation of feature annotation.</text>
</comment>
<evidence type="ECO:0000256" key="3">
    <source>
        <dbReference type="ARBA" id="ARBA00022960"/>
    </source>
</evidence>
<reference evidence="8 9" key="1">
    <citation type="submission" date="2018-06" db="EMBL/GenBank/DDBJ databases">
        <authorList>
            <consortium name="Pathogen Informatics"/>
            <person name="Doyle S."/>
        </authorList>
    </citation>
    <scope>NUCLEOTIDE SEQUENCE [LARGE SCALE GENOMIC DNA]</scope>
    <source>
        <strain evidence="8 9">NCTC12020</strain>
    </source>
</reference>
<dbReference type="GO" id="GO:0008881">
    <property type="term" value="F:glutamate racemase activity"/>
    <property type="evidence" value="ECO:0007669"/>
    <property type="project" value="UniProtKB-UniRule"/>
</dbReference>
<dbReference type="OrthoDB" id="9801055at2"/>
<dbReference type="GO" id="GO:0008360">
    <property type="term" value="P:regulation of cell shape"/>
    <property type="evidence" value="ECO:0007669"/>
    <property type="project" value="UniProtKB-KW"/>
</dbReference>
<dbReference type="GO" id="GO:0009252">
    <property type="term" value="P:peptidoglycan biosynthetic process"/>
    <property type="evidence" value="ECO:0007669"/>
    <property type="project" value="UniProtKB-UniRule"/>
</dbReference>
<comment type="similarity">
    <text evidence="7">Belongs to the aspartate/glutamate racemases family.</text>
</comment>
<feature type="binding site" evidence="7">
    <location>
        <begin position="18"/>
        <end position="19"/>
    </location>
    <ligand>
        <name>substrate</name>
    </ligand>
</feature>
<organism evidence="8 9">
    <name type="scientific">Veillonella criceti</name>
    <dbReference type="NCBI Taxonomy" id="103891"/>
    <lineage>
        <taxon>Bacteria</taxon>
        <taxon>Bacillati</taxon>
        <taxon>Bacillota</taxon>
        <taxon>Negativicutes</taxon>
        <taxon>Veillonellales</taxon>
        <taxon>Veillonellaceae</taxon>
        <taxon>Veillonella</taxon>
    </lineage>
</organism>
<dbReference type="InterPro" id="IPR033134">
    <property type="entry name" value="Asp/Glu_racemase_AS_2"/>
</dbReference>
<evidence type="ECO:0000256" key="2">
    <source>
        <dbReference type="ARBA" id="ARBA00013090"/>
    </source>
</evidence>
<dbReference type="EC" id="5.1.1.3" evidence="2 7"/>
<dbReference type="Gene3D" id="3.40.50.1860">
    <property type="match status" value="2"/>
</dbReference>
<dbReference type="InterPro" id="IPR001920">
    <property type="entry name" value="Asp/Glu_race"/>
</dbReference>
<comment type="catalytic activity">
    <reaction evidence="1 7">
        <text>L-glutamate = D-glutamate</text>
        <dbReference type="Rhea" id="RHEA:12813"/>
        <dbReference type="ChEBI" id="CHEBI:29985"/>
        <dbReference type="ChEBI" id="CHEBI:29986"/>
        <dbReference type="EC" id="5.1.1.3"/>
    </reaction>
</comment>
<feature type="active site" description="Proton donor/acceptor" evidence="7">
    <location>
        <position position="191"/>
    </location>
</feature>
<feature type="binding site" evidence="7">
    <location>
        <begin position="82"/>
        <end position="83"/>
    </location>
    <ligand>
        <name>substrate</name>
    </ligand>
</feature>
<dbReference type="PROSITE" id="PS00924">
    <property type="entry name" value="ASP_GLU_RACEMASE_2"/>
    <property type="match status" value="1"/>
</dbReference>
<evidence type="ECO:0000256" key="7">
    <source>
        <dbReference type="HAMAP-Rule" id="MF_00258"/>
    </source>
</evidence>
<dbReference type="AlphaFoldDB" id="A0A380NNP6"/>
<accession>A0A380NNP6</accession>
<comment type="pathway">
    <text evidence="7">Cell wall biogenesis; peptidoglycan biosynthesis.</text>
</comment>
<dbReference type="FunFam" id="3.40.50.1860:FF:000001">
    <property type="entry name" value="Glutamate racemase"/>
    <property type="match status" value="1"/>
</dbReference>
<dbReference type="Pfam" id="PF01177">
    <property type="entry name" value="Asp_Glu_race"/>
    <property type="match status" value="1"/>
</dbReference>
<evidence type="ECO:0000313" key="9">
    <source>
        <dbReference type="Proteomes" id="UP000255367"/>
    </source>
</evidence>
<dbReference type="InterPro" id="IPR004391">
    <property type="entry name" value="Glu_race"/>
</dbReference>
<dbReference type="GO" id="GO:0071555">
    <property type="term" value="P:cell wall organization"/>
    <property type="evidence" value="ECO:0007669"/>
    <property type="project" value="UniProtKB-KW"/>
</dbReference>
<evidence type="ECO:0000256" key="4">
    <source>
        <dbReference type="ARBA" id="ARBA00022984"/>
    </source>
</evidence>
<protein>
    <recommendedName>
        <fullName evidence="2 7">Glutamate racemase</fullName>
        <ecNumber evidence="2 7">5.1.1.3</ecNumber>
    </recommendedName>
</protein>
<dbReference type="HAMAP" id="MF_00258">
    <property type="entry name" value="Glu_racemase"/>
    <property type="match status" value="1"/>
</dbReference>